<feature type="binding site" evidence="13">
    <location>
        <position position="617"/>
    </location>
    <ligand>
        <name>acetyl-CoA</name>
        <dbReference type="ChEBI" id="CHEBI:57288"/>
    </ligand>
</feature>
<dbReference type="Pfam" id="PF08351">
    <property type="entry name" value="TmcA_N"/>
    <property type="match status" value="1"/>
</dbReference>
<keyword evidence="5 13" id="KW-0819">tRNA processing</keyword>
<evidence type="ECO:0000256" key="11">
    <source>
        <dbReference type="ARBA" id="ARBA00049889"/>
    </source>
</evidence>
<comment type="subcellular location">
    <subcellularLocation>
        <location evidence="13">Cytoplasm</location>
    </subcellularLocation>
</comment>
<evidence type="ECO:0000256" key="6">
    <source>
        <dbReference type="ARBA" id="ARBA00022741"/>
    </source>
</evidence>
<comment type="catalytic activity">
    <reaction evidence="10">
        <text>a cytidine in tRNA + acetyl-CoA + ATP + H2O = an N(4)-acetylcytidine in tRNA + ADP + phosphate + CoA + H(+)</text>
        <dbReference type="Rhea" id="RHEA:53876"/>
        <dbReference type="Rhea" id="RHEA-COMP:13670"/>
        <dbReference type="Rhea" id="RHEA-COMP:13671"/>
        <dbReference type="ChEBI" id="CHEBI:15377"/>
        <dbReference type="ChEBI" id="CHEBI:15378"/>
        <dbReference type="ChEBI" id="CHEBI:30616"/>
        <dbReference type="ChEBI" id="CHEBI:43474"/>
        <dbReference type="ChEBI" id="CHEBI:57287"/>
        <dbReference type="ChEBI" id="CHEBI:57288"/>
        <dbReference type="ChEBI" id="CHEBI:74900"/>
        <dbReference type="ChEBI" id="CHEBI:82748"/>
        <dbReference type="ChEBI" id="CHEBI:456216"/>
    </reaction>
</comment>
<dbReference type="STRING" id="591019.Shell_1343"/>
<keyword evidence="3 13" id="KW-0820">tRNA-binding</keyword>
<evidence type="ECO:0000256" key="10">
    <source>
        <dbReference type="ARBA" id="ARBA00049883"/>
    </source>
</evidence>
<dbReference type="CDD" id="cd04301">
    <property type="entry name" value="NAT_SF"/>
    <property type="match status" value="1"/>
</dbReference>
<feature type="binding site" evidence="13">
    <location>
        <begin position="577"/>
        <end position="579"/>
    </location>
    <ligand>
        <name>acetyl-CoA</name>
        <dbReference type="ChEBI" id="CHEBI:57288"/>
    </ligand>
</feature>
<dbReference type="InterPro" id="IPR016181">
    <property type="entry name" value="Acyl_CoA_acyltransferase"/>
</dbReference>
<dbReference type="GO" id="GO:0005524">
    <property type="term" value="F:ATP binding"/>
    <property type="evidence" value="ECO:0007669"/>
    <property type="project" value="UniProtKB-UniRule"/>
</dbReference>
<evidence type="ECO:0000259" key="14">
    <source>
        <dbReference type="PROSITE" id="PS51186"/>
    </source>
</evidence>
<dbReference type="SUPFAM" id="SSF55729">
    <property type="entry name" value="Acyl-CoA N-acyltransferases (Nat)"/>
    <property type="match status" value="1"/>
</dbReference>
<dbReference type="RefSeq" id="WP_013143633.1">
    <property type="nucleotide sequence ID" value="NC_014205.1"/>
</dbReference>
<protein>
    <recommendedName>
        <fullName evidence="13">tRNA(Met) cytidine acetyltransferase TmcA</fullName>
        <ecNumber evidence="13">2.3.1.193</ecNumber>
    </recommendedName>
</protein>
<dbReference type="GO" id="GO:0051391">
    <property type="term" value="P:tRNA acetylation"/>
    <property type="evidence" value="ECO:0007669"/>
    <property type="project" value="UniProtKB-UniRule"/>
</dbReference>
<dbReference type="FunFam" id="3.40.50.300:FF:002218">
    <property type="entry name" value="tRNA(Met) cytidine acetyltransferase TmcA"/>
    <property type="match status" value="1"/>
</dbReference>
<dbReference type="Proteomes" id="UP000002573">
    <property type="component" value="Chromosome"/>
</dbReference>
<dbReference type="HAMAP" id="MF_01886">
    <property type="entry name" value="tRNA_acetyltr_TmcA"/>
    <property type="match status" value="1"/>
</dbReference>
<keyword evidence="2" id="KW-0698">rRNA processing</keyword>
<dbReference type="GO" id="GO:0005737">
    <property type="term" value="C:cytoplasm"/>
    <property type="evidence" value="ECO:0007669"/>
    <property type="project" value="UniProtKB-SubCell"/>
</dbReference>
<dbReference type="HOGENOM" id="CLU_004652_1_0_2"/>
<dbReference type="InterPro" id="IPR027992">
    <property type="entry name" value="tRNA_bind_dom"/>
</dbReference>
<accession>D7D9I9</accession>
<comment type="catalytic activity">
    <reaction evidence="11">
        <text>a cytidine in RNA + acetyl-CoA + ATP + H2O = an N(4)-acetylcytidine in RNA + ADP + phosphate + CoA + H(+)</text>
        <dbReference type="Rhea" id="RHEA:82211"/>
        <dbReference type="Rhea" id="RHEA-COMP:15704"/>
        <dbReference type="Rhea" id="RHEA-COMP:19834"/>
        <dbReference type="ChEBI" id="CHEBI:15377"/>
        <dbReference type="ChEBI" id="CHEBI:15378"/>
        <dbReference type="ChEBI" id="CHEBI:30616"/>
        <dbReference type="ChEBI" id="CHEBI:43474"/>
        <dbReference type="ChEBI" id="CHEBI:57287"/>
        <dbReference type="ChEBI" id="CHEBI:57288"/>
        <dbReference type="ChEBI" id="CHEBI:74900"/>
        <dbReference type="ChEBI" id="CHEBI:82748"/>
        <dbReference type="ChEBI" id="CHEBI:456216"/>
    </reaction>
</comment>
<evidence type="ECO:0000256" key="13">
    <source>
        <dbReference type="HAMAP-Rule" id="MF_01886"/>
    </source>
</evidence>
<comment type="caution">
    <text evidence="13">Lacks conserved residue(s) required for the propagation of feature annotation.</text>
</comment>
<gene>
    <name evidence="13" type="primary">tmcA</name>
    <name evidence="15" type="ordered locus">Shell_1343</name>
</gene>
<dbReference type="Pfam" id="PF05127">
    <property type="entry name" value="NAT10_TcmA_helicase"/>
    <property type="match status" value="1"/>
</dbReference>
<reference evidence="15 16" key="2">
    <citation type="journal article" date="2011" name="Stand. Genomic Sci.">
        <title>Complete genome sequence of Staphylothermus hellenicus P8.</title>
        <authorList>
            <person name="Anderson I."/>
            <person name="Wirth R."/>
            <person name="Lucas S."/>
            <person name="Copeland A."/>
            <person name="Lapidus A."/>
            <person name="Cheng J.F."/>
            <person name="Goodwin L."/>
            <person name="Pitluck S."/>
            <person name="Davenport K."/>
            <person name="Detter J.C."/>
            <person name="Han C."/>
            <person name="Tapia R."/>
            <person name="Land M."/>
            <person name="Hauser L."/>
            <person name="Pati A."/>
            <person name="Mikhailova N."/>
            <person name="Woyke T."/>
            <person name="Klenk H.P."/>
            <person name="Kyrpides N."/>
            <person name="Ivanova N."/>
        </authorList>
    </citation>
    <scope>NUCLEOTIDE SEQUENCE [LARGE SCALE GENOMIC DNA]</scope>
    <source>
        <strain evidence="16">DSM 12710 / JCM 10830 / BK20S6-10-b1 / P8</strain>
    </source>
</reference>
<reference evidence="16" key="1">
    <citation type="submission" date="2010-05" db="EMBL/GenBank/DDBJ databases">
        <title>Complete sequence of Staphylothermus hellenicus DSM 12710.</title>
        <authorList>
            <consortium name="US DOE Joint Genome Institute"/>
            <person name="Lucas S."/>
            <person name="Copeland A."/>
            <person name="Lapidus A."/>
            <person name="Cheng J.-F."/>
            <person name="Bruce D."/>
            <person name="Goodwin L."/>
            <person name="Pitluck S."/>
            <person name="Davenport K."/>
            <person name="Detter J.C."/>
            <person name="Han C."/>
            <person name="Tapia R."/>
            <person name="Larimer F."/>
            <person name="Land M."/>
            <person name="Hauser L."/>
            <person name="Kyrpides N."/>
            <person name="Mikhailova N."/>
            <person name="Anderson I.J."/>
            <person name="Woyke T."/>
        </authorList>
    </citation>
    <scope>NUCLEOTIDE SEQUENCE [LARGE SCALE GENOMIC DNA]</scope>
    <source>
        <strain evidence="16">DSM 12710 / JCM 10830 / BK20S6-10-b1 / P8</strain>
    </source>
</reference>
<dbReference type="SUPFAM" id="SSF52540">
    <property type="entry name" value="P-loop containing nucleoside triphosphate hydrolases"/>
    <property type="match status" value="1"/>
</dbReference>
<evidence type="ECO:0000256" key="7">
    <source>
        <dbReference type="ARBA" id="ARBA00022840"/>
    </source>
</evidence>
<dbReference type="OrthoDB" id="312894at2157"/>
<comment type="catalytic activity">
    <reaction evidence="12">
        <text>a cytidine in mRNA + acetyl-CoA + ATP + H2O = an N(4)-acetylcytidine in mRNA + ADP + phosphate + CoA + H(+)</text>
        <dbReference type="Rhea" id="RHEA:58480"/>
        <dbReference type="Rhea" id="RHEA-COMP:15145"/>
        <dbReference type="Rhea" id="RHEA-COMP:15146"/>
        <dbReference type="ChEBI" id="CHEBI:15377"/>
        <dbReference type="ChEBI" id="CHEBI:15378"/>
        <dbReference type="ChEBI" id="CHEBI:30616"/>
        <dbReference type="ChEBI" id="CHEBI:43474"/>
        <dbReference type="ChEBI" id="CHEBI:57287"/>
        <dbReference type="ChEBI" id="CHEBI:57288"/>
        <dbReference type="ChEBI" id="CHEBI:74900"/>
        <dbReference type="ChEBI" id="CHEBI:82748"/>
        <dbReference type="ChEBI" id="CHEBI:456216"/>
    </reaction>
</comment>
<dbReference type="GO" id="GO:1990883">
    <property type="term" value="F:18S rRNA cytidine N-acetyltransferase activity"/>
    <property type="evidence" value="ECO:0007669"/>
    <property type="project" value="TreeGrafter"/>
</dbReference>
<dbReference type="AlphaFoldDB" id="D7D9I9"/>
<evidence type="ECO:0000256" key="1">
    <source>
        <dbReference type="ARBA" id="ARBA00022490"/>
    </source>
</evidence>
<dbReference type="EC" id="2.3.1.193" evidence="13"/>
<evidence type="ECO:0000256" key="9">
    <source>
        <dbReference type="ARBA" id="ARBA00023315"/>
    </source>
</evidence>
<keyword evidence="16" id="KW-1185">Reference proteome</keyword>
<dbReference type="InterPro" id="IPR024914">
    <property type="entry name" value="tRNA_acetyltr_TmcA"/>
</dbReference>
<dbReference type="Gene3D" id="3.40.50.300">
    <property type="entry name" value="P-loop containing nucleotide triphosphate hydrolases"/>
    <property type="match status" value="1"/>
</dbReference>
<dbReference type="InterPro" id="IPR032672">
    <property type="entry name" value="TmcA/NAT10/Kre33"/>
</dbReference>
<dbReference type="GO" id="GO:1904812">
    <property type="term" value="P:rRNA acetylation involved in maturation of SSU-rRNA"/>
    <property type="evidence" value="ECO:0007669"/>
    <property type="project" value="TreeGrafter"/>
</dbReference>
<sequence length="818" mass="94912">MRIESGEDYTIPSSFKRFLRLYGKIIKDIVQGRFRTLMTISGSDPVFMGLLAAKAIQYYERQRHRYDKKKYSGLYVYHDEFDDAVLLKEVFSRNLNVKYTEFQYAVYERSERYLGSTFSFLIMDLTKDLKPNDLGRLIGIVEGGGLVILLTPPWDQWDTYMTIFKRNITVPQFPEPRHIFIKWVKSKLLKHDSIGIYDADNKRIIKKIELKREIKLSRKKIEIPQDTLFPKQVYEFALTNDQVKVIKLMEQLYEKPRKGKKKVIVITADRGRGKSCAVGIGSVGLIHVLRKVKPKPRILVTAPSPSNVQSLMMLARRVLDALGYKYEVIKREGNVIELRGEKFSIEYWEPINIPRIRGDIVIVDEAAGIHVPMLHKIWMSRNRLVFSTTIHGYEGAGRGFSVRFLSKIRSDKNTQLVEYEMTEPIRYSINDPIEEWQFKTLLLDAEPAELTSDDIKDIEEKNLVYVEYDPKYLFSEKGEEELRQLFGIYVLAHYRNEPDDLGMIADAPHHIVRAVKTRSGKIVCALQIAYEGRIDRDTANELLKGGRIPGNIIPDRFLKHLRYKGFAELLGWRVVRIATHPQVQGRGIGSWALSKLSEEAISKGLDWVAAGFGVNYELLRFWLKNGFYPLHISPDRNPVSGEYTLLVIKPLSKRTWEYVSRANKEFRLKLLDSLPIVYRDMETSVAMQLLNYGDPLLNDIPDNLFSPVQIDRLWIYCIGPMTFEAAADIMHRLAKLHWLLPKDKRAELSRIKEAILVGKALQGKSWDELKSELRLHLKELHKFARDIACKYFRALTRKDPEIHEPGVERLDYDLNIIF</sequence>
<dbReference type="InterPro" id="IPR007807">
    <property type="entry name" value="TcmA/NAT10_helicase"/>
</dbReference>
<feature type="domain" description="N-acetyltransferase" evidence="14">
    <location>
        <begin position="510"/>
        <end position="652"/>
    </location>
</feature>
<keyword evidence="4 13" id="KW-0808">Transferase</keyword>
<name>D7D9I9_STAHD</name>
<dbReference type="InterPro" id="IPR013562">
    <property type="entry name" value="TmcA/NAT10_N"/>
</dbReference>
<dbReference type="eggNOG" id="arCOG01951">
    <property type="taxonomic scope" value="Archaea"/>
</dbReference>
<comment type="function">
    <text evidence="13">Catalyzes the formation of N(4)-acetylcytidine (ac(4)C) at the wobble position of tRNA(Met), by using acetyl-CoA as an acetyl donor and ATP (or GTP).</text>
</comment>
<dbReference type="PANTHER" id="PTHR10925">
    <property type="entry name" value="N-ACETYLTRANSFERASE 10"/>
    <property type="match status" value="1"/>
</dbReference>
<dbReference type="Gene3D" id="3.40.50.11040">
    <property type="match status" value="1"/>
</dbReference>
<dbReference type="GO" id="GO:0002101">
    <property type="term" value="P:tRNA wobble cytosine modification"/>
    <property type="evidence" value="ECO:0007669"/>
    <property type="project" value="UniProtKB-UniRule"/>
</dbReference>
<evidence type="ECO:0000256" key="12">
    <source>
        <dbReference type="ARBA" id="ARBA00049914"/>
    </source>
</evidence>
<evidence type="ECO:0000256" key="8">
    <source>
        <dbReference type="ARBA" id="ARBA00022884"/>
    </source>
</evidence>
<dbReference type="InterPro" id="IPR000182">
    <property type="entry name" value="GNAT_dom"/>
</dbReference>
<evidence type="ECO:0000313" key="15">
    <source>
        <dbReference type="EMBL" id="ADI32435.1"/>
    </source>
</evidence>
<dbReference type="EMBL" id="CP002051">
    <property type="protein sequence ID" value="ADI32435.1"/>
    <property type="molecule type" value="Genomic_DNA"/>
</dbReference>
<feature type="binding site" evidence="13">
    <location>
        <position position="242"/>
    </location>
    <ligand>
        <name>ATP</name>
        <dbReference type="ChEBI" id="CHEBI:30616"/>
    </ligand>
</feature>
<evidence type="ECO:0000256" key="4">
    <source>
        <dbReference type="ARBA" id="ARBA00022679"/>
    </source>
</evidence>
<dbReference type="Pfam" id="PF13718">
    <property type="entry name" value="GNAT_acetyltr_2"/>
    <property type="match status" value="1"/>
</dbReference>
<dbReference type="Gene3D" id="3.40.630.30">
    <property type="match status" value="1"/>
</dbReference>
<keyword evidence="8 13" id="KW-0694">RNA-binding</keyword>
<evidence type="ECO:0000256" key="5">
    <source>
        <dbReference type="ARBA" id="ARBA00022694"/>
    </source>
</evidence>
<dbReference type="Pfam" id="PF13725">
    <property type="entry name" value="tRNA_bind_2"/>
    <property type="match status" value="1"/>
</dbReference>
<keyword evidence="6 13" id="KW-0547">Nucleotide-binding</keyword>
<evidence type="ECO:0000313" key="16">
    <source>
        <dbReference type="Proteomes" id="UP000002573"/>
    </source>
</evidence>
<comment type="catalytic activity">
    <reaction evidence="13">
        <text>cytidine(34) in elongator tRNA(Met) + acetyl-CoA + ATP + H2O = N(4)-acetylcytidine(34) in elongator tRNA(Met) + ADP + phosphate + CoA + H(+)</text>
        <dbReference type="Rhea" id="RHEA:43788"/>
        <dbReference type="Rhea" id="RHEA-COMP:10693"/>
        <dbReference type="Rhea" id="RHEA-COMP:10694"/>
        <dbReference type="ChEBI" id="CHEBI:15377"/>
        <dbReference type="ChEBI" id="CHEBI:15378"/>
        <dbReference type="ChEBI" id="CHEBI:30616"/>
        <dbReference type="ChEBI" id="CHEBI:43474"/>
        <dbReference type="ChEBI" id="CHEBI:57287"/>
        <dbReference type="ChEBI" id="CHEBI:57288"/>
        <dbReference type="ChEBI" id="CHEBI:74900"/>
        <dbReference type="ChEBI" id="CHEBI:82748"/>
        <dbReference type="ChEBI" id="CHEBI:456216"/>
        <dbReference type="EC" id="2.3.1.193"/>
    </reaction>
</comment>
<dbReference type="GeneID" id="9234634"/>
<evidence type="ECO:0000256" key="2">
    <source>
        <dbReference type="ARBA" id="ARBA00022552"/>
    </source>
</evidence>
<dbReference type="KEGG" id="shc:Shell_1343"/>
<keyword evidence="7 13" id="KW-0067">ATP-binding</keyword>
<dbReference type="GO" id="GO:0000049">
    <property type="term" value="F:tRNA binding"/>
    <property type="evidence" value="ECO:0007669"/>
    <property type="project" value="UniProtKB-UniRule"/>
</dbReference>
<dbReference type="PROSITE" id="PS51186">
    <property type="entry name" value="GNAT"/>
    <property type="match status" value="1"/>
</dbReference>
<feature type="binding site" evidence="13">
    <location>
        <position position="426"/>
    </location>
    <ligand>
        <name>ATP</name>
        <dbReference type="ChEBI" id="CHEBI:30616"/>
    </ligand>
</feature>
<proteinExistence type="inferred from homology"/>
<dbReference type="PANTHER" id="PTHR10925:SF5">
    <property type="entry name" value="RNA CYTIDINE ACETYLTRANSFERASE"/>
    <property type="match status" value="1"/>
</dbReference>
<keyword evidence="1 13" id="KW-0963">Cytoplasm</keyword>
<organism evidence="15 16">
    <name type="scientific">Staphylothermus hellenicus (strain DSM 12710 / JCM 10830 / BK20S6-10-b1 / P8)</name>
    <dbReference type="NCBI Taxonomy" id="591019"/>
    <lineage>
        <taxon>Archaea</taxon>
        <taxon>Thermoproteota</taxon>
        <taxon>Thermoprotei</taxon>
        <taxon>Desulfurococcales</taxon>
        <taxon>Desulfurococcaceae</taxon>
        <taxon>Staphylothermus</taxon>
    </lineage>
</organism>
<dbReference type="GO" id="GO:0051392">
    <property type="term" value="F:tRNA cytidine N4-acetyltransferase activity"/>
    <property type="evidence" value="ECO:0007669"/>
    <property type="project" value="UniProtKB-UniRule"/>
</dbReference>
<comment type="similarity">
    <text evidence="13">Belongs to the TmcA family.</text>
</comment>
<evidence type="ECO:0000256" key="3">
    <source>
        <dbReference type="ARBA" id="ARBA00022555"/>
    </source>
</evidence>
<keyword evidence="9 13" id="KW-0012">Acyltransferase</keyword>
<dbReference type="GO" id="GO:0106162">
    <property type="term" value="F:mRNA N-acetyltransferase activity"/>
    <property type="evidence" value="ECO:0007669"/>
    <property type="project" value="RHEA"/>
</dbReference>
<dbReference type="InterPro" id="IPR027417">
    <property type="entry name" value="P-loop_NTPase"/>
</dbReference>